<dbReference type="InterPro" id="IPR005467">
    <property type="entry name" value="His_kinase_dom"/>
</dbReference>
<reference evidence="12" key="1">
    <citation type="journal article" date="2019" name="Int. J. Syst. Evol. Microbiol.">
        <title>The Global Catalogue of Microorganisms (GCM) 10K type strain sequencing project: providing services to taxonomists for standard genome sequencing and annotation.</title>
        <authorList>
            <consortium name="The Broad Institute Genomics Platform"/>
            <consortium name="The Broad Institute Genome Sequencing Center for Infectious Disease"/>
            <person name="Wu L."/>
            <person name="Ma J."/>
        </authorList>
    </citation>
    <scope>NUCLEOTIDE SEQUENCE [LARGE SCALE GENOMIC DNA]</scope>
    <source>
        <strain evidence="12">JCM 17106</strain>
    </source>
</reference>
<dbReference type="InterPro" id="IPR036890">
    <property type="entry name" value="HATPase_C_sf"/>
</dbReference>
<dbReference type="Gene3D" id="1.20.5.1930">
    <property type="match status" value="1"/>
</dbReference>
<dbReference type="Gene3D" id="3.30.565.10">
    <property type="entry name" value="Histidine kinase-like ATPase, C-terminal domain"/>
    <property type="match status" value="1"/>
</dbReference>
<comment type="catalytic activity">
    <reaction evidence="1">
        <text>ATP + protein L-histidine = ADP + protein N-phospho-L-histidine.</text>
        <dbReference type="EC" id="2.7.13.3"/>
    </reaction>
</comment>
<dbReference type="EMBL" id="BAABCW010000006">
    <property type="protein sequence ID" value="GAA3508284.1"/>
    <property type="molecule type" value="Genomic_DNA"/>
</dbReference>
<protein>
    <recommendedName>
        <fullName evidence="2">histidine kinase</fullName>
        <ecNumber evidence="2">2.7.13.3</ecNumber>
    </recommendedName>
</protein>
<comment type="caution">
    <text evidence="11">The sequence shown here is derived from an EMBL/GenBank/DDBJ whole genome shotgun (WGS) entry which is preliminary data.</text>
</comment>
<keyword evidence="9" id="KW-1133">Transmembrane helix</keyword>
<evidence type="ECO:0000256" key="3">
    <source>
        <dbReference type="ARBA" id="ARBA00022553"/>
    </source>
</evidence>
<accession>A0ABP6UKD5</accession>
<sequence>MENELLQEDAQIVVLILIAISVLLLMAVALVVFFFFSRKKIIATELEKKDLTISYQKELLHATIETQEEERKRIAQDLHDAISAKLNVVSLSTNVLIDGRLNHKEKEQTLQHILAVTTNTLESSRRLAHNLLPPILENFGLQAAIEELCDEFMNSKSVTIDCTIAYSNILSKSNELHIFRIIQELLNNSIRHGEAEHITILLENNDAQVDLKYMDQGKGFDTGSIDIKKGIGLRNIESRVEMLNGELIYTSEIGKGATFTINIDSVNRNDI</sequence>
<dbReference type="RefSeq" id="WP_344926801.1">
    <property type="nucleotide sequence ID" value="NZ_BAABCW010000006.1"/>
</dbReference>
<keyword evidence="12" id="KW-1185">Reference proteome</keyword>
<dbReference type="Proteomes" id="UP001500459">
    <property type="component" value="Unassembled WGS sequence"/>
</dbReference>
<evidence type="ECO:0000256" key="2">
    <source>
        <dbReference type="ARBA" id="ARBA00012438"/>
    </source>
</evidence>
<organism evidence="11 12">
    <name type="scientific">Aquimarina addita</name>
    <dbReference type="NCBI Taxonomy" id="870485"/>
    <lineage>
        <taxon>Bacteria</taxon>
        <taxon>Pseudomonadati</taxon>
        <taxon>Bacteroidota</taxon>
        <taxon>Flavobacteriia</taxon>
        <taxon>Flavobacteriales</taxon>
        <taxon>Flavobacteriaceae</taxon>
        <taxon>Aquimarina</taxon>
    </lineage>
</organism>
<dbReference type="PROSITE" id="PS50109">
    <property type="entry name" value="HIS_KIN"/>
    <property type="match status" value="1"/>
</dbReference>
<evidence type="ECO:0000256" key="9">
    <source>
        <dbReference type="SAM" id="Phobius"/>
    </source>
</evidence>
<dbReference type="Pfam" id="PF07730">
    <property type="entry name" value="HisKA_3"/>
    <property type="match status" value="1"/>
</dbReference>
<feature type="domain" description="Histidine kinase" evidence="10">
    <location>
        <begin position="77"/>
        <end position="267"/>
    </location>
</feature>
<evidence type="ECO:0000256" key="1">
    <source>
        <dbReference type="ARBA" id="ARBA00000085"/>
    </source>
</evidence>
<keyword evidence="9" id="KW-0472">Membrane</keyword>
<dbReference type="Pfam" id="PF02518">
    <property type="entry name" value="HATPase_c"/>
    <property type="match status" value="1"/>
</dbReference>
<keyword evidence="5" id="KW-0547">Nucleotide-binding</keyword>
<dbReference type="PANTHER" id="PTHR24421:SF10">
    <property type="entry name" value="NITRATE_NITRITE SENSOR PROTEIN NARQ"/>
    <property type="match status" value="1"/>
</dbReference>
<gene>
    <name evidence="11" type="ORF">GCM10022393_18960</name>
</gene>
<keyword evidence="9" id="KW-0812">Transmembrane</keyword>
<keyword evidence="3" id="KW-0597">Phosphoprotein</keyword>
<name>A0ABP6UKD5_9FLAO</name>
<evidence type="ECO:0000256" key="6">
    <source>
        <dbReference type="ARBA" id="ARBA00022777"/>
    </source>
</evidence>
<evidence type="ECO:0000256" key="8">
    <source>
        <dbReference type="ARBA" id="ARBA00023012"/>
    </source>
</evidence>
<evidence type="ECO:0000313" key="11">
    <source>
        <dbReference type="EMBL" id="GAA3508284.1"/>
    </source>
</evidence>
<dbReference type="CDD" id="cd16917">
    <property type="entry name" value="HATPase_UhpB-NarQ-NarX-like"/>
    <property type="match status" value="1"/>
</dbReference>
<evidence type="ECO:0000256" key="7">
    <source>
        <dbReference type="ARBA" id="ARBA00022840"/>
    </source>
</evidence>
<proteinExistence type="predicted"/>
<dbReference type="SMART" id="SM00387">
    <property type="entry name" value="HATPase_c"/>
    <property type="match status" value="1"/>
</dbReference>
<dbReference type="InterPro" id="IPR011712">
    <property type="entry name" value="Sig_transdc_His_kin_sub3_dim/P"/>
</dbReference>
<evidence type="ECO:0000256" key="4">
    <source>
        <dbReference type="ARBA" id="ARBA00022679"/>
    </source>
</evidence>
<dbReference type="InterPro" id="IPR003594">
    <property type="entry name" value="HATPase_dom"/>
</dbReference>
<evidence type="ECO:0000259" key="10">
    <source>
        <dbReference type="PROSITE" id="PS50109"/>
    </source>
</evidence>
<keyword evidence="6" id="KW-0418">Kinase</keyword>
<feature type="transmembrane region" description="Helical" evidence="9">
    <location>
        <begin position="12"/>
        <end position="36"/>
    </location>
</feature>
<evidence type="ECO:0000256" key="5">
    <source>
        <dbReference type="ARBA" id="ARBA00022741"/>
    </source>
</evidence>
<keyword evidence="7" id="KW-0067">ATP-binding</keyword>
<dbReference type="SUPFAM" id="SSF55874">
    <property type="entry name" value="ATPase domain of HSP90 chaperone/DNA topoisomerase II/histidine kinase"/>
    <property type="match status" value="1"/>
</dbReference>
<evidence type="ECO:0000313" key="12">
    <source>
        <dbReference type="Proteomes" id="UP001500459"/>
    </source>
</evidence>
<keyword evidence="8" id="KW-0902">Two-component regulatory system</keyword>
<dbReference type="InterPro" id="IPR050482">
    <property type="entry name" value="Sensor_HK_TwoCompSys"/>
</dbReference>
<dbReference type="PANTHER" id="PTHR24421">
    <property type="entry name" value="NITRATE/NITRITE SENSOR PROTEIN NARX-RELATED"/>
    <property type="match status" value="1"/>
</dbReference>
<dbReference type="EC" id="2.7.13.3" evidence="2"/>
<keyword evidence="4" id="KW-0808">Transferase</keyword>